<dbReference type="eggNOG" id="COG2091">
    <property type="taxonomic scope" value="Bacteria"/>
</dbReference>
<dbReference type="GO" id="GO:0005829">
    <property type="term" value="C:cytosol"/>
    <property type="evidence" value="ECO:0007669"/>
    <property type="project" value="TreeGrafter"/>
</dbReference>
<gene>
    <name evidence="5" type="ORF">NIASO_06585</name>
</gene>
<evidence type="ECO:0000256" key="2">
    <source>
        <dbReference type="ARBA" id="ARBA00022679"/>
    </source>
</evidence>
<organism evidence="5 6">
    <name type="scientific">Niabella soli DSM 19437</name>
    <dbReference type="NCBI Taxonomy" id="929713"/>
    <lineage>
        <taxon>Bacteria</taxon>
        <taxon>Pseudomonadati</taxon>
        <taxon>Bacteroidota</taxon>
        <taxon>Chitinophagia</taxon>
        <taxon>Chitinophagales</taxon>
        <taxon>Chitinophagaceae</taxon>
        <taxon>Niabella</taxon>
    </lineage>
</organism>
<dbReference type="Proteomes" id="UP000003586">
    <property type="component" value="Chromosome"/>
</dbReference>
<evidence type="ECO:0000259" key="4">
    <source>
        <dbReference type="Pfam" id="PF22624"/>
    </source>
</evidence>
<sequence>MKPISEIHCYQETGTTWKTDFTPTVPGVHIHRFTINEFTHLTEQYAALIRADEAEKSNRFYHREDAQRYLLSRILCRLLLAKYNAQRPQDIEFLKGRFDKPYIKQEQEVAMPFFNWSHAQNMLVIAFGNAELGVDVEQVRDFDMEAIAEMTFNKAEQKFLNASERNSEDFFRLWTRKEAAVKAAGFGLNEELRLFPVLDGRNDLNDTEAADGLILQNTSLLVEGEYSISVCYAAARPVPQHYFSLLPEQLLISA</sequence>
<dbReference type="PANTHER" id="PTHR12215:SF10">
    <property type="entry name" value="L-AMINOADIPATE-SEMIALDEHYDE DEHYDROGENASE-PHOSPHOPANTETHEINYL TRANSFERASE"/>
    <property type="match status" value="1"/>
</dbReference>
<dbReference type="OrthoDB" id="9808281at2"/>
<dbReference type="GO" id="GO:0000287">
    <property type="term" value="F:magnesium ion binding"/>
    <property type="evidence" value="ECO:0007669"/>
    <property type="project" value="InterPro"/>
</dbReference>
<dbReference type="RefSeq" id="WP_008581791.1">
    <property type="nucleotide sequence ID" value="NZ_CP007035.1"/>
</dbReference>
<evidence type="ECO:0000313" key="5">
    <source>
        <dbReference type="EMBL" id="AHF14919.1"/>
    </source>
</evidence>
<comment type="similarity">
    <text evidence="1">Belongs to the P-Pant transferase superfamily. Gsp/Sfp/HetI/AcpT family.</text>
</comment>
<evidence type="ECO:0000313" key="6">
    <source>
        <dbReference type="Proteomes" id="UP000003586"/>
    </source>
</evidence>
<dbReference type="Pfam" id="PF01648">
    <property type="entry name" value="ACPS"/>
    <property type="match status" value="1"/>
</dbReference>
<proteinExistence type="inferred from homology"/>
<dbReference type="GO" id="GO:0019878">
    <property type="term" value="P:lysine biosynthetic process via aminoadipic acid"/>
    <property type="evidence" value="ECO:0007669"/>
    <property type="project" value="TreeGrafter"/>
</dbReference>
<keyword evidence="6" id="KW-1185">Reference proteome</keyword>
<name>H1NPU5_9BACT</name>
<dbReference type="KEGG" id="nso:NIASO_06585"/>
<dbReference type="InterPro" id="IPR008278">
    <property type="entry name" value="4-PPantetheinyl_Trfase_dom"/>
</dbReference>
<dbReference type="SUPFAM" id="SSF56214">
    <property type="entry name" value="4'-phosphopantetheinyl transferase"/>
    <property type="match status" value="2"/>
</dbReference>
<dbReference type="GO" id="GO:0008897">
    <property type="term" value="F:holo-[acyl-carrier-protein] synthase activity"/>
    <property type="evidence" value="ECO:0007669"/>
    <property type="project" value="InterPro"/>
</dbReference>
<evidence type="ECO:0000259" key="3">
    <source>
        <dbReference type="Pfam" id="PF01648"/>
    </source>
</evidence>
<dbReference type="InterPro" id="IPR037143">
    <property type="entry name" value="4-PPantetheinyl_Trfase_dom_sf"/>
</dbReference>
<protein>
    <submittedName>
        <fullName evidence="5">4-phosphopantetheinyl transferase</fullName>
    </submittedName>
</protein>
<dbReference type="InterPro" id="IPR055066">
    <property type="entry name" value="AASDHPPT_N"/>
</dbReference>
<dbReference type="AlphaFoldDB" id="H1NPU5"/>
<dbReference type="Gene3D" id="3.90.470.20">
    <property type="entry name" value="4'-phosphopantetheinyl transferase domain"/>
    <property type="match status" value="2"/>
</dbReference>
<dbReference type="STRING" id="929713.NIASO_06585"/>
<dbReference type="HOGENOM" id="CLU_057011_4_0_10"/>
<dbReference type="PANTHER" id="PTHR12215">
    <property type="entry name" value="PHOSPHOPANTETHEINE TRANSFERASE"/>
    <property type="match status" value="1"/>
</dbReference>
<feature type="domain" description="4'-phosphopantetheinyl transferase" evidence="3">
    <location>
        <begin position="132"/>
        <end position="203"/>
    </location>
</feature>
<dbReference type="Pfam" id="PF22624">
    <property type="entry name" value="AASDHPPT_N"/>
    <property type="match status" value="1"/>
</dbReference>
<dbReference type="EMBL" id="CP007035">
    <property type="protein sequence ID" value="AHF14919.1"/>
    <property type="molecule type" value="Genomic_DNA"/>
</dbReference>
<reference evidence="5 6" key="1">
    <citation type="submission" date="2013-12" db="EMBL/GenBank/DDBJ databases">
        <authorList>
            <consortium name="DOE Joint Genome Institute"/>
            <person name="Eisen J."/>
            <person name="Huntemann M."/>
            <person name="Han J."/>
            <person name="Chen A."/>
            <person name="Kyrpides N."/>
            <person name="Mavromatis K."/>
            <person name="Markowitz V."/>
            <person name="Palaniappan K."/>
            <person name="Ivanova N."/>
            <person name="Schaumberg A."/>
            <person name="Pati A."/>
            <person name="Liolios K."/>
            <person name="Nordberg H.P."/>
            <person name="Cantor M.N."/>
            <person name="Hua S.X."/>
            <person name="Woyke T."/>
        </authorList>
    </citation>
    <scope>NUCLEOTIDE SEQUENCE [LARGE SCALE GENOMIC DNA]</scope>
    <source>
        <strain evidence="6">DSM 19437</strain>
    </source>
</reference>
<keyword evidence="2 5" id="KW-0808">Transferase</keyword>
<evidence type="ECO:0000256" key="1">
    <source>
        <dbReference type="ARBA" id="ARBA00010990"/>
    </source>
</evidence>
<dbReference type="InterPro" id="IPR050559">
    <property type="entry name" value="P-Pant_transferase_sf"/>
</dbReference>
<feature type="domain" description="4'-phosphopantetheinyl transferase N-terminal" evidence="4">
    <location>
        <begin position="44"/>
        <end position="126"/>
    </location>
</feature>
<accession>H1NPU5</accession>